<evidence type="ECO:0000313" key="5">
    <source>
        <dbReference type="Proteomes" id="UP000185860"/>
    </source>
</evidence>
<evidence type="ECO:0000256" key="1">
    <source>
        <dbReference type="ARBA" id="ARBA00022679"/>
    </source>
</evidence>
<evidence type="ECO:0000256" key="2">
    <source>
        <dbReference type="ARBA" id="ARBA00023315"/>
    </source>
</evidence>
<dbReference type="STRING" id="454136.NIES2119_05520"/>
<organism evidence="4 5">
    <name type="scientific">[Phormidium ambiguum] IAM M-71</name>
    <dbReference type="NCBI Taxonomy" id="454136"/>
    <lineage>
        <taxon>Bacteria</taxon>
        <taxon>Bacillati</taxon>
        <taxon>Cyanobacteriota</taxon>
        <taxon>Cyanophyceae</taxon>
        <taxon>Oscillatoriophycideae</taxon>
        <taxon>Aerosakkonematales</taxon>
        <taxon>Aerosakkonemataceae</taxon>
        <taxon>Floridanema</taxon>
    </lineage>
</organism>
<sequence length="167" mass="18582">MNLRDATESDLPVIVEIYNAAIPGRIAAGDVQPVTVESRLAWFREHTPDSRPVWVAEQDGVIVGWLSFQDFCYNRPAYRYTADLSIYISANHRGCGVGGFLLKTAIHKSPALGIKTLIGHIFAHNQPSLRLFEKMGFQQWGYLPGVGELDGIERDLVIMGLRLDATL</sequence>
<dbReference type="SUPFAM" id="SSF55729">
    <property type="entry name" value="Acyl-CoA N-acyltransferases (Nat)"/>
    <property type="match status" value="1"/>
</dbReference>
<dbReference type="EMBL" id="MRCE01000004">
    <property type="protein sequence ID" value="OKH39716.1"/>
    <property type="molecule type" value="Genomic_DNA"/>
</dbReference>
<evidence type="ECO:0000313" key="4">
    <source>
        <dbReference type="EMBL" id="OKH39716.1"/>
    </source>
</evidence>
<gene>
    <name evidence="4" type="ORF">NIES2119_05520</name>
</gene>
<dbReference type="GO" id="GO:0016747">
    <property type="term" value="F:acyltransferase activity, transferring groups other than amino-acyl groups"/>
    <property type="evidence" value="ECO:0007669"/>
    <property type="project" value="InterPro"/>
</dbReference>
<name>A0A1U7IQS8_9CYAN</name>
<dbReference type="RefSeq" id="WP_073592437.1">
    <property type="nucleotide sequence ID" value="NZ_MRCE01000004.1"/>
</dbReference>
<dbReference type="OrthoDB" id="9798006at2"/>
<dbReference type="PANTHER" id="PTHR43072:SF23">
    <property type="entry name" value="UPF0039 PROTEIN C11D3.02C"/>
    <property type="match status" value="1"/>
</dbReference>
<dbReference type="CDD" id="cd04301">
    <property type="entry name" value="NAT_SF"/>
    <property type="match status" value="1"/>
</dbReference>
<evidence type="ECO:0000259" key="3">
    <source>
        <dbReference type="PROSITE" id="PS51186"/>
    </source>
</evidence>
<dbReference type="Pfam" id="PF00583">
    <property type="entry name" value="Acetyltransf_1"/>
    <property type="match status" value="1"/>
</dbReference>
<dbReference type="InterPro" id="IPR016181">
    <property type="entry name" value="Acyl_CoA_acyltransferase"/>
</dbReference>
<feature type="domain" description="N-acetyltransferase" evidence="3">
    <location>
        <begin position="1"/>
        <end position="164"/>
    </location>
</feature>
<dbReference type="Proteomes" id="UP000185860">
    <property type="component" value="Unassembled WGS sequence"/>
</dbReference>
<dbReference type="AlphaFoldDB" id="A0A1U7IQS8"/>
<dbReference type="InterPro" id="IPR000182">
    <property type="entry name" value="GNAT_dom"/>
</dbReference>
<keyword evidence="1 4" id="KW-0808">Transferase</keyword>
<reference evidence="4 5" key="1">
    <citation type="submission" date="2016-11" db="EMBL/GenBank/DDBJ databases">
        <title>Draft Genome Sequences of Nine Cyanobacterial Strains from Diverse Habitats.</title>
        <authorList>
            <person name="Zhu T."/>
            <person name="Hou S."/>
            <person name="Lu X."/>
            <person name="Hess W.R."/>
        </authorList>
    </citation>
    <scope>NUCLEOTIDE SEQUENCE [LARGE SCALE GENOMIC DNA]</scope>
    <source>
        <strain evidence="4 5">IAM M-71</strain>
    </source>
</reference>
<dbReference type="PROSITE" id="PS51186">
    <property type="entry name" value="GNAT"/>
    <property type="match status" value="1"/>
</dbReference>
<proteinExistence type="predicted"/>
<keyword evidence="2" id="KW-0012">Acyltransferase</keyword>
<accession>A0A1U7IQS8</accession>
<protein>
    <submittedName>
        <fullName evidence="4">N-acetyltransferase</fullName>
    </submittedName>
</protein>
<dbReference type="Gene3D" id="3.40.630.30">
    <property type="match status" value="1"/>
</dbReference>
<comment type="caution">
    <text evidence="4">The sequence shown here is derived from an EMBL/GenBank/DDBJ whole genome shotgun (WGS) entry which is preliminary data.</text>
</comment>
<dbReference type="PANTHER" id="PTHR43072">
    <property type="entry name" value="N-ACETYLTRANSFERASE"/>
    <property type="match status" value="1"/>
</dbReference>